<dbReference type="InterPro" id="IPR000073">
    <property type="entry name" value="AB_hydrolase_1"/>
</dbReference>
<feature type="domain" description="AB hydrolase-1" evidence="1">
    <location>
        <begin position="28"/>
        <end position="269"/>
    </location>
</feature>
<keyword evidence="2" id="KW-0378">Hydrolase</keyword>
<organism evidence="2 3">
    <name type="scientific">Rhizobium alvei</name>
    <dbReference type="NCBI Taxonomy" id="1132659"/>
    <lineage>
        <taxon>Bacteria</taxon>
        <taxon>Pseudomonadati</taxon>
        <taxon>Pseudomonadota</taxon>
        <taxon>Alphaproteobacteria</taxon>
        <taxon>Hyphomicrobiales</taxon>
        <taxon>Rhizobiaceae</taxon>
        <taxon>Rhizobium/Agrobacterium group</taxon>
        <taxon>Rhizobium</taxon>
    </lineage>
</organism>
<dbReference type="Proteomes" id="UP001174932">
    <property type="component" value="Unassembled WGS sequence"/>
</dbReference>
<dbReference type="SUPFAM" id="SSF53474">
    <property type="entry name" value="alpha/beta-Hydrolases"/>
    <property type="match status" value="1"/>
</dbReference>
<dbReference type="InterPro" id="IPR029058">
    <property type="entry name" value="AB_hydrolase_fold"/>
</dbReference>
<keyword evidence="3" id="KW-1185">Reference proteome</keyword>
<dbReference type="PANTHER" id="PTHR43798:SF33">
    <property type="entry name" value="HYDROLASE, PUTATIVE (AFU_ORTHOLOGUE AFUA_2G14860)-RELATED"/>
    <property type="match status" value="1"/>
</dbReference>
<dbReference type="InterPro" id="IPR050266">
    <property type="entry name" value="AB_hydrolase_sf"/>
</dbReference>
<evidence type="ECO:0000313" key="2">
    <source>
        <dbReference type="EMBL" id="MDO6964995.1"/>
    </source>
</evidence>
<gene>
    <name evidence="2" type="ORF">Q4481_13585</name>
</gene>
<protein>
    <submittedName>
        <fullName evidence="2">Alpha/beta hydrolase</fullName>
    </submittedName>
</protein>
<dbReference type="RefSeq" id="WP_304376912.1">
    <property type="nucleotide sequence ID" value="NZ_JAUOZU010000008.1"/>
</dbReference>
<sequence length="278" mass="30770">MTDPLEMRPVTAEGETFEIFDVGAGRPVLLLHGAAGDWRTLAPHCRILSADRRAMTYTQRHFGTRAWKAESHPFGIETHARDLIGIAEAQALGPIHIVAWSYAGHAALRAAQLRPDLFKAMLIYESGFQTFMTDPKEIDAFKTSIESMFGPVFEAYRTGDHVGALKALVDGSANRHGFFDTQPEESRKIQLDNAHTMALLLSQTPPPRITAEDLGKLEVPVTIVTGEQSLLAYQLVAAAAMRAIGGDHHRKLPGKNHFWPDEDPEGFARFIAEWMDSN</sequence>
<dbReference type="GO" id="GO:0016787">
    <property type="term" value="F:hydrolase activity"/>
    <property type="evidence" value="ECO:0007669"/>
    <property type="project" value="UniProtKB-KW"/>
</dbReference>
<dbReference type="Pfam" id="PF12697">
    <property type="entry name" value="Abhydrolase_6"/>
    <property type="match status" value="1"/>
</dbReference>
<evidence type="ECO:0000313" key="3">
    <source>
        <dbReference type="Proteomes" id="UP001174932"/>
    </source>
</evidence>
<evidence type="ECO:0000259" key="1">
    <source>
        <dbReference type="Pfam" id="PF12697"/>
    </source>
</evidence>
<reference evidence="2" key="1">
    <citation type="journal article" date="2015" name="Int. J. Syst. Evol. Microbiol.">
        <title>Rhizobium alvei sp. nov., isolated from a freshwater river.</title>
        <authorList>
            <person name="Sheu S.Y."/>
            <person name="Huang H.W."/>
            <person name="Young C.C."/>
            <person name="Chen W.M."/>
        </authorList>
    </citation>
    <scope>NUCLEOTIDE SEQUENCE</scope>
    <source>
        <strain evidence="2">TNR-22</strain>
    </source>
</reference>
<accession>A0ABT8YMP7</accession>
<comment type="caution">
    <text evidence="2">The sequence shown here is derived from an EMBL/GenBank/DDBJ whole genome shotgun (WGS) entry which is preliminary data.</text>
</comment>
<name>A0ABT8YMP7_9HYPH</name>
<proteinExistence type="predicted"/>
<dbReference type="Gene3D" id="3.40.50.1820">
    <property type="entry name" value="alpha/beta hydrolase"/>
    <property type="match status" value="1"/>
</dbReference>
<dbReference type="EMBL" id="JAUOZU010000008">
    <property type="protein sequence ID" value="MDO6964995.1"/>
    <property type="molecule type" value="Genomic_DNA"/>
</dbReference>
<reference evidence="2" key="2">
    <citation type="submission" date="2023-07" db="EMBL/GenBank/DDBJ databases">
        <authorList>
            <person name="Shen H."/>
        </authorList>
    </citation>
    <scope>NUCLEOTIDE SEQUENCE</scope>
    <source>
        <strain evidence="2">TNR-22</strain>
    </source>
</reference>
<dbReference type="PANTHER" id="PTHR43798">
    <property type="entry name" value="MONOACYLGLYCEROL LIPASE"/>
    <property type="match status" value="1"/>
</dbReference>